<gene>
    <name evidence="3" type="ORF">CSUI_000360</name>
</gene>
<keyword evidence="4" id="KW-1185">Reference proteome</keyword>
<organism evidence="3 4">
    <name type="scientific">Cystoisospora suis</name>
    <dbReference type="NCBI Taxonomy" id="483139"/>
    <lineage>
        <taxon>Eukaryota</taxon>
        <taxon>Sar</taxon>
        <taxon>Alveolata</taxon>
        <taxon>Apicomplexa</taxon>
        <taxon>Conoidasida</taxon>
        <taxon>Coccidia</taxon>
        <taxon>Eucoccidiorida</taxon>
        <taxon>Eimeriorina</taxon>
        <taxon>Sarcocystidae</taxon>
        <taxon>Cystoisospora</taxon>
    </lineage>
</organism>
<dbReference type="OrthoDB" id="331730at2759"/>
<dbReference type="GeneID" id="94423805"/>
<dbReference type="AlphaFoldDB" id="A0A2C6LGN7"/>
<evidence type="ECO:0000313" key="3">
    <source>
        <dbReference type="EMBL" id="PHJ25785.1"/>
    </source>
</evidence>
<feature type="chain" id="PRO_5012858297" description="Transmembrane protein" evidence="2">
    <location>
        <begin position="19"/>
        <end position="480"/>
    </location>
</feature>
<reference evidence="3 4" key="1">
    <citation type="journal article" date="2017" name="Int. J. Parasitol.">
        <title>The genome of the protozoan parasite Cystoisospora suis and a reverse vaccinology approach to identify vaccine candidates.</title>
        <authorList>
            <person name="Palmieri N."/>
            <person name="Shrestha A."/>
            <person name="Ruttkowski B."/>
            <person name="Beck T."/>
            <person name="Vogl C."/>
            <person name="Tomley F."/>
            <person name="Blake D.P."/>
            <person name="Joachim A."/>
        </authorList>
    </citation>
    <scope>NUCLEOTIDE SEQUENCE [LARGE SCALE GENOMIC DNA]</scope>
    <source>
        <strain evidence="3 4">Wien I</strain>
    </source>
</reference>
<evidence type="ECO:0008006" key="5">
    <source>
        <dbReference type="Google" id="ProtNLM"/>
    </source>
</evidence>
<accession>A0A2C6LGN7</accession>
<evidence type="ECO:0000313" key="4">
    <source>
        <dbReference type="Proteomes" id="UP000221165"/>
    </source>
</evidence>
<dbReference type="Proteomes" id="UP000221165">
    <property type="component" value="Unassembled WGS sequence"/>
</dbReference>
<evidence type="ECO:0000256" key="1">
    <source>
        <dbReference type="SAM" id="MobiDB-lite"/>
    </source>
</evidence>
<comment type="caution">
    <text evidence="3">The sequence shown here is derived from an EMBL/GenBank/DDBJ whole genome shotgun (WGS) entry which is preliminary data.</text>
</comment>
<sequence>MWRLLALLSLGPVPLFHSAVAGVAQIDIQRIPQWSDFGTVAGNPDIGNSPVRLGSNSMMLAEGTATPHFMRSGGETETQESRGLAKSFSRRFREPVHLIPIYSSLTTDKYISPFEPSIPVPLPFSGHAVEDLASLIPKATIVSSPLPPVGHLPLQTAHFAGVPVAVMPEATASEQKQQDSPPVASVEPILQTPVEPVVYQPSWPDEIPARSHPEHRVKYYDFQDDSYKPAAWGEDPRGLQGLPSSTSRRELFKDRYTAEVNPWSVRARPQPDMVFYYPQAVVESTEEQKHEEVPELGLQDLLALDPPPPCTGVGCYRRLGPKSKGPKFLAWPEPRPVTAVVEKEKKDRKVKDTKAPSPVEIVYIPLSKEYIPLLAWPVGHSHHAKQGQKLLPHPPTGFGSSSGGDEMQLLSADPRGATHGLPYSLASPQVSSGLGGRANPSEGSPWWGPDLTATGAHGATLGAPAAAAGTQNASGAPEIL</sequence>
<feature type="signal peptide" evidence="2">
    <location>
        <begin position="1"/>
        <end position="18"/>
    </location>
</feature>
<protein>
    <recommendedName>
        <fullName evidence="5">Transmembrane protein</fullName>
    </recommendedName>
</protein>
<feature type="region of interest" description="Disordered" evidence="1">
    <location>
        <begin position="385"/>
        <end position="457"/>
    </location>
</feature>
<evidence type="ECO:0000256" key="2">
    <source>
        <dbReference type="SAM" id="SignalP"/>
    </source>
</evidence>
<dbReference type="RefSeq" id="XP_067927431.1">
    <property type="nucleotide sequence ID" value="XM_068060594.1"/>
</dbReference>
<dbReference type="VEuPathDB" id="ToxoDB:CSUI_000360"/>
<name>A0A2C6LGN7_9APIC</name>
<dbReference type="EMBL" id="MIGC01000156">
    <property type="protein sequence ID" value="PHJ25785.1"/>
    <property type="molecule type" value="Genomic_DNA"/>
</dbReference>
<proteinExistence type="predicted"/>
<keyword evidence="2" id="KW-0732">Signal</keyword>